<keyword evidence="5 7" id="KW-0472">Membrane</keyword>
<feature type="compositionally biased region" description="Polar residues" evidence="6">
    <location>
        <begin position="8"/>
        <end position="21"/>
    </location>
</feature>
<dbReference type="GO" id="GO:0016020">
    <property type="term" value="C:membrane"/>
    <property type="evidence" value="ECO:0007669"/>
    <property type="project" value="UniProtKB-SubCell"/>
</dbReference>
<dbReference type="OrthoDB" id="21458at2759"/>
<accession>A0A9W6WM53</accession>
<evidence type="ECO:0000313" key="8">
    <source>
        <dbReference type="EMBL" id="GMF09667.1"/>
    </source>
</evidence>
<keyword evidence="9" id="KW-1185">Reference proteome</keyword>
<evidence type="ECO:0000256" key="2">
    <source>
        <dbReference type="ARBA" id="ARBA00010131"/>
    </source>
</evidence>
<feature type="transmembrane region" description="Helical" evidence="7">
    <location>
        <begin position="434"/>
        <end position="453"/>
    </location>
</feature>
<dbReference type="InterPro" id="IPR029454">
    <property type="entry name" value="ODR-4-like"/>
</dbReference>
<dbReference type="Pfam" id="PF14778">
    <property type="entry name" value="ODR4-like"/>
    <property type="match status" value="1"/>
</dbReference>
<feature type="region of interest" description="Disordered" evidence="6">
    <location>
        <begin position="59"/>
        <end position="92"/>
    </location>
</feature>
<organism evidence="8 9">
    <name type="scientific">Phytophthora lilii</name>
    <dbReference type="NCBI Taxonomy" id="2077276"/>
    <lineage>
        <taxon>Eukaryota</taxon>
        <taxon>Sar</taxon>
        <taxon>Stramenopiles</taxon>
        <taxon>Oomycota</taxon>
        <taxon>Peronosporomycetes</taxon>
        <taxon>Peronosporales</taxon>
        <taxon>Peronosporaceae</taxon>
        <taxon>Phytophthora</taxon>
    </lineage>
</organism>
<feature type="region of interest" description="Disordered" evidence="6">
    <location>
        <begin position="1"/>
        <end position="21"/>
    </location>
</feature>
<comment type="similarity">
    <text evidence="2">Belongs to the ODR-4 family.</text>
</comment>
<gene>
    <name evidence="8" type="ORF">Plil01_000055100</name>
</gene>
<proteinExistence type="inferred from homology"/>
<dbReference type="GO" id="GO:0012505">
    <property type="term" value="C:endomembrane system"/>
    <property type="evidence" value="ECO:0007669"/>
    <property type="project" value="TreeGrafter"/>
</dbReference>
<evidence type="ECO:0000256" key="6">
    <source>
        <dbReference type="SAM" id="MobiDB-lite"/>
    </source>
</evidence>
<sequence length="454" mass="49025">MNDIGNHSFRSPATTTANSSRRFSCSGATYPFPLFIHSPRLKAFPLANQSSPNFFCPTPPLTTHHPGVEVDDIPPAPPTPAPTPEAPGAMSGPRQVIVDDQVVEFWSKAAKSAFDLGLLVGQVSSSNVGDSVLAVVPVPSESESGEAPSGLSDVSVDWVQEVAQQVDRLLPGGISVLGLYVVSARDVSTQLVPYLRATADAVTLPSNVYVGDNVHYLALVSPNGDAAFQSFYDVVNVNKTQMLPAERKTPTKDLKFKQYRTLIDLDEPTPFVNVAPNAAMAATEMAERRMNEVEEQLKPFFRRVEDSIAVLKLTGDTVAQHMNLLTLTPPESQKFVEDVIVEPNAVFKEGGVIRLAQRGLVPWRSAAASSPHFSATIHVFPDEDAVKAVRNALEILGGNSNNGAALWTAMEIGGQLGSPMDLTFGITESEHFKYAYYLLPVLLVLILLAAQYIM</sequence>
<dbReference type="EMBL" id="BSXW01000016">
    <property type="protein sequence ID" value="GMF09667.1"/>
    <property type="molecule type" value="Genomic_DNA"/>
</dbReference>
<name>A0A9W6WM53_9STRA</name>
<keyword evidence="4 7" id="KW-1133">Transmembrane helix</keyword>
<dbReference type="GO" id="GO:0008104">
    <property type="term" value="P:intracellular protein localization"/>
    <property type="evidence" value="ECO:0007669"/>
    <property type="project" value="TreeGrafter"/>
</dbReference>
<reference evidence="8" key="1">
    <citation type="submission" date="2023-04" db="EMBL/GenBank/DDBJ databases">
        <title>Phytophthora lilii NBRC 32176.</title>
        <authorList>
            <person name="Ichikawa N."/>
            <person name="Sato H."/>
            <person name="Tonouchi N."/>
        </authorList>
    </citation>
    <scope>NUCLEOTIDE SEQUENCE</scope>
    <source>
        <strain evidence="8">NBRC 32176</strain>
    </source>
</reference>
<evidence type="ECO:0000313" key="9">
    <source>
        <dbReference type="Proteomes" id="UP001165083"/>
    </source>
</evidence>
<keyword evidence="3 7" id="KW-0812">Transmembrane</keyword>
<evidence type="ECO:0000256" key="5">
    <source>
        <dbReference type="ARBA" id="ARBA00023136"/>
    </source>
</evidence>
<dbReference type="AlphaFoldDB" id="A0A9W6WM53"/>
<evidence type="ECO:0000256" key="3">
    <source>
        <dbReference type="ARBA" id="ARBA00022692"/>
    </source>
</evidence>
<evidence type="ECO:0000256" key="7">
    <source>
        <dbReference type="SAM" id="Phobius"/>
    </source>
</evidence>
<feature type="compositionally biased region" description="Pro residues" evidence="6">
    <location>
        <begin position="74"/>
        <end position="85"/>
    </location>
</feature>
<dbReference type="PANTHER" id="PTHR33966:SF1">
    <property type="entry name" value="PROTEIN ODR-4 HOMOLOG"/>
    <property type="match status" value="1"/>
</dbReference>
<comment type="caution">
    <text evidence="8">The sequence shown here is derived from an EMBL/GenBank/DDBJ whole genome shotgun (WGS) entry which is preliminary data.</text>
</comment>
<dbReference type="Proteomes" id="UP001165083">
    <property type="component" value="Unassembled WGS sequence"/>
</dbReference>
<protein>
    <submittedName>
        <fullName evidence="8">Unnamed protein product</fullName>
    </submittedName>
</protein>
<evidence type="ECO:0000256" key="1">
    <source>
        <dbReference type="ARBA" id="ARBA00004370"/>
    </source>
</evidence>
<comment type="subcellular location">
    <subcellularLocation>
        <location evidence="1">Membrane</location>
    </subcellularLocation>
</comment>
<evidence type="ECO:0000256" key="4">
    <source>
        <dbReference type="ARBA" id="ARBA00022989"/>
    </source>
</evidence>
<dbReference type="PANTHER" id="PTHR33966">
    <property type="entry name" value="PROTEIN ODR-4 HOMOLOG"/>
    <property type="match status" value="1"/>
</dbReference>